<reference evidence="20" key="1">
    <citation type="journal article" date="2014" name="Int. J. Syst. Evol. Microbiol.">
        <title>Complete genome sequence of Corynebacterium casei LMG S-19264T (=DSM 44701T), isolated from a smear-ripened cheese.</title>
        <authorList>
            <consortium name="US DOE Joint Genome Institute (JGI-PGF)"/>
            <person name="Walter F."/>
            <person name="Albersmeier A."/>
            <person name="Kalinowski J."/>
            <person name="Ruckert C."/>
        </authorList>
    </citation>
    <scope>NUCLEOTIDE SEQUENCE</scope>
    <source>
        <strain evidence="20">CGMCC 1.15533</strain>
    </source>
</reference>
<evidence type="ECO:0000256" key="16">
    <source>
        <dbReference type="PROSITE-ProRule" id="PRU00423"/>
    </source>
</evidence>
<evidence type="ECO:0000256" key="7">
    <source>
        <dbReference type="ARBA" id="ARBA00022597"/>
    </source>
</evidence>
<keyword evidence="13 17" id="KW-0472">Membrane</keyword>
<dbReference type="Pfam" id="PF02302">
    <property type="entry name" value="PTS_IIB"/>
    <property type="match status" value="1"/>
</dbReference>
<dbReference type="Proteomes" id="UP000660801">
    <property type="component" value="Unassembled WGS sequence"/>
</dbReference>
<evidence type="ECO:0000259" key="19">
    <source>
        <dbReference type="PROSITE" id="PS51105"/>
    </source>
</evidence>
<keyword evidence="9" id="KW-0598">Phosphotransferase system</keyword>
<dbReference type="InterPro" id="IPR013012">
    <property type="entry name" value="PTS_EIIB_3"/>
</dbReference>
<dbReference type="InterPro" id="IPR003501">
    <property type="entry name" value="PTS_EIIB_2/3"/>
</dbReference>
<feature type="transmembrane region" description="Helical" evidence="17">
    <location>
        <begin position="70"/>
        <end position="90"/>
    </location>
</feature>
<evidence type="ECO:0000313" key="21">
    <source>
        <dbReference type="Proteomes" id="UP000660801"/>
    </source>
</evidence>
<protein>
    <recommendedName>
        <fullName evidence="3">PTS system lactose-specific EIICB component</fullName>
        <ecNumber evidence="2">2.7.1.207</ecNumber>
    </recommendedName>
    <alternativeName>
        <fullName evidence="14">EIICB-Lac</fullName>
    </alternativeName>
</protein>
<gene>
    <name evidence="20" type="primary">lacE</name>
    <name evidence="20" type="ORF">GCM10011510_03940</name>
</gene>
<evidence type="ECO:0000256" key="6">
    <source>
        <dbReference type="ARBA" id="ARBA00022553"/>
    </source>
</evidence>
<feature type="transmembrane region" description="Helical" evidence="17">
    <location>
        <begin position="281"/>
        <end position="303"/>
    </location>
</feature>
<feature type="transmembrane region" description="Helical" evidence="17">
    <location>
        <begin position="102"/>
        <end position="120"/>
    </location>
</feature>
<dbReference type="OrthoDB" id="1641940at2"/>
<feature type="modified residue" description="Phosphocysteine; by EIIA" evidence="16">
    <location>
        <position position="459"/>
    </location>
</feature>
<dbReference type="InterPro" id="IPR041713">
    <property type="entry name" value="PTS_IIB"/>
</dbReference>
<evidence type="ECO:0000256" key="5">
    <source>
        <dbReference type="ARBA" id="ARBA00022475"/>
    </source>
</evidence>
<evidence type="ECO:0000259" key="18">
    <source>
        <dbReference type="PROSITE" id="PS51100"/>
    </source>
</evidence>
<dbReference type="Pfam" id="PF02378">
    <property type="entry name" value="PTS_EIIC"/>
    <property type="match status" value="1"/>
</dbReference>
<keyword evidence="5" id="KW-1003">Cell membrane</keyword>
<dbReference type="GO" id="GO:0022869">
    <property type="term" value="F:protein-N(PI)-phosphohistidine-lactose phosphotransferase system transporter activity"/>
    <property type="evidence" value="ECO:0007669"/>
    <property type="project" value="InterPro"/>
</dbReference>
<feature type="transmembrane region" description="Helical" evidence="17">
    <location>
        <begin position="132"/>
        <end position="155"/>
    </location>
</feature>
<dbReference type="NCBIfam" id="TIGR00394">
    <property type="entry name" value="lac_pts_IIC"/>
    <property type="match status" value="1"/>
</dbReference>
<feature type="domain" description="PTS EIIC type-3" evidence="19">
    <location>
        <begin position="7"/>
        <end position="408"/>
    </location>
</feature>
<feature type="transmembrane region" description="Helical" evidence="17">
    <location>
        <begin position="222"/>
        <end position="240"/>
    </location>
</feature>
<dbReference type="InterPro" id="IPR004501">
    <property type="entry name" value="PTS_EIIC_3"/>
</dbReference>
<dbReference type="PROSITE" id="PS51100">
    <property type="entry name" value="PTS_EIIB_TYPE_3"/>
    <property type="match status" value="1"/>
</dbReference>
<dbReference type="SUPFAM" id="SSF52794">
    <property type="entry name" value="PTS system IIB component-like"/>
    <property type="match status" value="1"/>
</dbReference>
<dbReference type="NCBIfam" id="TIGR00853">
    <property type="entry name" value="pts-lac"/>
    <property type="match status" value="1"/>
</dbReference>
<evidence type="ECO:0000313" key="20">
    <source>
        <dbReference type="EMBL" id="GGE26017.1"/>
    </source>
</evidence>
<evidence type="ECO:0000256" key="12">
    <source>
        <dbReference type="ARBA" id="ARBA00022989"/>
    </source>
</evidence>
<dbReference type="InterPro" id="IPR036095">
    <property type="entry name" value="PTS_EIIB-like_sf"/>
</dbReference>
<evidence type="ECO:0000256" key="9">
    <source>
        <dbReference type="ARBA" id="ARBA00022683"/>
    </source>
</evidence>
<comment type="subcellular location">
    <subcellularLocation>
        <location evidence="1">Cell membrane</location>
        <topology evidence="1">Multi-pass membrane protein</topology>
    </subcellularLocation>
</comment>
<evidence type="ECO:0000256" key="4">
    <source>
        <dbReference type="ARBA" id="ARBA00022448"/>
    </source>
</evidence>
<keyword evidence="21" id="KW-1185">Reference proteome</keyword>
<dbReference type="EC" id="2.7.1.207" evidence="2"/>
<sequence>MDNLVVQIEKMKPFFEKVSRNKYLRAIKDGFIAGMPIIIFSSIFMLIAYVPNIWGFHWSPEIESLIVKPYNYSMGILGLLVAGTTAKNLTDSFNRDLPATNQINNIATLITSVIAFLLLSSDPIESGFARGYLGTAGLLSAFIAAFMTVNIYNFFIKRNITIKMPAEVPPNIAQTFKDIFPLSVTVLLTYILDLLVRQLVGHSFAQAVIEFFQPLFSAADGYLGLAIIYGAMAMFWFIGIHGPSIVEPAVSAIMLLNIDKNIALLGEGQQATNLITPGLQYFVATMGGTGATLVVPFMFMWFCKAKQNRAIGRAAVVPTFFGVNEPILFGAPLVLNPVFMVPFIVTPILNVWIFKFFVEFLGMNSFSYVLPWTTPGPLGLVLGTGLSGMAFVLAILLIVVDVLMYYPFVKVYDNQILAQEAQRHQDSPVEEMEEEKLETVPSANEMTLGNISKKVLVLCAGGGTSGLLSNALNKAAKEYQVDISSAAGAYGSHQDILKDYDLVVLAPQVASNYEDIKKDTDRLGIKLTKTEGMEYINLTRDPKGSLEYVMDQFKE</sequence>
<organism evidence="20 21">
    <name type="scientific">Streptococcus himalayensis</name>
    <dbReference type="NCBI Taxonomy" id="1888195"/>
    <lineage>
        <taxon>Bacteria</taxon>
        <taxon>Bacillati</taxon>
        <taxon>Bacillota</taxon>
        <taxon>Bacilli</taxon>
        <taxon>Lactobacillales</taxon>
        <taxon>Streptococcaceae</taxon>
        <taxon>Streptococcus</taxon>
    </lineage>
</organism>
<keyword evidence="4" id="KW-0813">Transport</keyword>
<keyword evidence="10 17" id="KW-0812">Transmembrane</keyword>
<evidence type="ECO:0000256" key="15">
    <source>
        <dbReference type="ARBA" id="ARBA00048444"/>
    </source>
</evidence>
<dbReference type="RefSeq" id="WP_068989269.1">
    <property type="nucleotide sequence ID" value="NZ_BMJN01000004.1"/>
</dbReference>
<dbReference type="AlphaFoldDB" id="A0A917A456"/>
<comment type="caution">
    <text evidence="20">The sequence shown here is derived from an EMBL/GenBank/DDBJ whole genome shotgun (WGS) entry which is preliminary data.</text>
</comment>
<keyword evidence="11" id="KW-0418">Kinase</keyword>
<evidence type="ECO:0000256" key="14">
    <source>
        <dbReference type="ARBA" id="ARBA00029639"/>
    </source>
</evidence>
<dbReference type="GO" id="GO:0005886">
    <property type="term" value="C:plasma membrane"/>
    <property type="evidence" value="ECO:0007669"/>
    <property type="project" value="UniProtKB-SubCell"/>
</dbReference>
<keyword evidence="8" id="KW-0808">Transferase</keyword>
<evidence type="ECO:0000256" key="2">
    <source>
        <dbReference type="ARBA" id="ARBA00012802"/>
    </source>
</evidence>
<keyword evidence="6" id="KW-0597">Phosphoprotein</keyword>
<dbReference type="NCBIfam" id="TIGR00410">
    <property type="entry name" value="lacE"/>
    <property type="match status" value="1"/>
</dbReference>
<reference evidence="20" key="2">
    <citation type="submission" date="2020-09" db="EMBL/GenBank/DDBJ databases">
        <authorList>
            <person name="Sun Q."/>
            <person name="Zhou Y."/>
        </authorList>
    </citation>
    <scope>NUCLEOTIDE SEQUENCE</scope>
    <source>
        <strain evidence="20">CGMCC 1.15533</strain>
    </source>
</reference>
<dbReference type="CDD" id="cd05565">
    <property type="entry name" value="PTS_IIB_lactose"/>
    <property type="match status" value="1"/>
</dbReference>
<evidence type="ECO:0000256" key="10">
    <source>
        <dbReference type="ARBA" id="ARBA00022692"/>
    </source>
</evidence>
<evidence type="ECO:0000256" key="13">
    <source>
        <dbReference type="ARBA" id="ARBA00023136"/>
    </source>
</evidence>
<dbReference type="EMBL" id="BMJN01000004">
    <property type="protein sequence ID" value="GGE26017.1"/>
    <property type="molecule type" value="Genomic_DNA"/>
</dbReference>
<name>A0A917A456_9STRE</name>
<feature type="domain" description="PTS EIIB type-3" evidence="18">
    <location>
        <begin position="452"/>
        <end position="555"/>
    </location>
</feature>
<accession>A0A917A456</accession>
<comment type="catalytic activity">
    <reaction evidence="15">
        <text>lactose(out) + N(pros)-phospho-L-histidyl-[protein] = lactose 6-phosphate(in) + L-histidyl-[protein]</text>
        <dbReference type="Rhea" id="RHEA:42400"/>
        <dbReference type="Rhea" id="RHEA-COMP:9745"/>
        <dbReference type="Rhea" id="RHEA-COMP:9746"/>
        <dbReference type="ChEBI" id="CHEBI:17716"/>
        <dbReference type="ChEBI" id="CHEBI:29979"/>
        <dbReference type="ChEBI" id="CHEBI:64837"/>
        <dbReference type="ChEBI" id="CHEBI:79080"/>
        <dbReference type="EC" id="2.7.1.207"/>
    </reaction>
</comment>
<evidence type="ECO:0000256" key="17">
    <source>
        <dbReference type="SAM" id="Phobius"/>
    </source>
</evidence>
<dbReference type="GO" id="GO:0009401">
    <property type="term" value="P:phosphoenolpyruvate-dependent sugar phosphotransferase system"/>
    <property type="evidence" value="ECO:0007669"/>
    <property type="project" value="UniProtKB-KW"/>
</dbReference>
<keyword evidence="7" id="KW-0762">Sugar transport</keyword>
<feature type="transmembrane region" description="Helical" evidence="17">
    <location>
        <begin position="378"/>
        <end position="406"/>
    </location>
</feature>
<evidence type="ECO:0000256" key="11">
    <source>
        <dbReference type="ARBA" id="ARBA00022777"/>
    </source>
</evidence>
<dbReference type="Gene3D" id="3.40.50.2300">
    <property type="match status" value="1"/>
</dbReference>
<dbReference type="PROSITE" id="PS51105">
    <property type="entry name" value="PTS_EIIC_TYPE_3"/>
    <property type="match status" value="1"/>
</dbReference>
<evidence type="ECO:0000256" key="1">
    <source>
        <dbReference type="ARBA" id="ARBA00004651"/>
    </source>
</evidence>
<keyword evidence="12 17" id="KW-1133">Transmembrane helix</keyword>
<dbReference type="InterPro" id="IPR004801">
    <property type="entry name" value="LacE"/>
</dbReference>
<dbReference type="GO" id="GO:0016301">
    <property type="term" value="F:kinase activity"/>
    <property type="evidence" value="ECO:0007669"/>
    <property type="project" value="UniProtKB-KW"/>
</dbReference>
<feature type="transmembrane region" description="Helical" evidence="17">
    <location>
        <begin position="338"/>
        <end position="358"/>
    </location>
</feature>
<evidence type="ECO:0000256" key="8">
    <source>
        <dbReference type="ARBA" id="ARBA00022679"/>
    </source>
</evidence>
<dbReference type="GO" id="GO:1901264">
    <property type="term" value="P:carbohydrate derivative transport"/>
    <property type="evidence" value="ECO:0007669"/>
    <property type="project" value="TreeGrafter"/>
</dbReference>
<dbReference type="InterPro" id="IPR051088">
    <property type="entry name" value="PTS_Sugar-EIIC/EIIB"/>
</dbReference>
<feature type="transmembrane region" description="Helical" evidence="17">
    <location>
        <begin position="30"/>
        <end position="50"/>
    </location>
</feature>
<dbReference type="PANTHER" id="PTHR33989">
    <property type="match status" value="1"/>
</dbReference>
<dbReference type="InterPro" id="IPR003352">
    <property type="entry name" value="PTS_EIIC"/>
</dbReference>
<proteinExistence type="predicted"/>
<dbReference type="PANTHER" id="PTHR33989:SF8">
    <property type="entry name" value="PERMEASE IIC COMPONENT"/>
    <property type="match status" value="1"/>
</dbReference>
<evidence type="ECO:0000256" key="3">
    <source>
        <dbReference type="ARBA" id="ARBA00020834"/>
    </source>
</evidence>